<protein>
    <submittedName>
        <fullName evidence="3">YhcN/YlaJ family sporulation lipoprotein</fullName>
    </submittedName>
</protein>
<dbReference type="Pfam" id="PF09580">
    <property type="entry name" value="Spore_YhcN_YlaJ"/>
    <property type="match status" value="1"/>
</dbReference>
<sequence>MRYSVLMLVLLLVLAGCNRNTVREQSSPSPNDHQQVKVQQTQKRASRNIANPQTVANRLEQLAVSVPQVRKATCVVIGNTAVVGIDVQGNLDRSRVGTIKYSVAEALRKDPNGANALVTADMDLYHRLRDLRNSINRGKPVAGFANEMADIIGRIMPQLPQNVNPLNNPPANTEDRSKLKNRSL</sequence>
<evidence type="ECO:0000313" key="3">
    <source>
        <dbReference type="EMBL" id="MEB3100658.1"/>
    </source>
</evidence>
<evidence type="ECO:0000313" key="4">
    <source>
        <dbReference type="Proteomes" id="UP001310386"/>
    </source>
</evidence>
<reference evidence="3" key="1">
    <citation type="submission" date="2023-12" db="EMBL/GenBank/DDBJ databases">
        <title>Fervidustalea candida gen. nov., sp. nov., a novel member of the family Paenibacillaceae isolated from a geothermal area.</title>
        <authorList>
            <person name="Li W.-J."/>
            <person name="Jiao J.-Y."/>
            <person name="Chen Y."/>
        </authorList>
    </citation>
    <scope>NUCLEOTIDE SEQUENCE</scope>
    <source>
        <strain evidence="3">SYSU GA230002</strain>
    </source>
</reference>
<organism evidence="3 4">
    <name type="scientific">Ferviditalea candida</name>
    <dbReference type="NCBI Taxonomy" id="3108399"/>
    <lineage>
        <taxon>Bacteria</taxon>
        <taxon>Bacillati</taxon>
        <taxon>Bacillota</taxon>
        <taxon>Bacilli</taxon>
        <taxon>Bacillales</taxon>
        <taxon>Paenibacillaceae</taxon>
        <taxon>Ferviditalea</taxon>
    </lineage>
</organism>
<feature type="region of interest" description="Disordered" evidence="1">
    <location>
        <begin position="22"/>
        <end position="46"/>
    </location>
</feature>
<keyword evidence="3" id="KW-0449">Lipoprotein</keyword>
<evidence type="ECO:0000256" key="1">
    <source>
        <dbReference type="SAM" id="MobiDB-lite"/>
    </source>
</evidence>
<dbReference type="NCBIfam" id="TIGR02898">
    <property type="entry name" value="spore_YhcN_YlaJ"/>
    <property type="match status" value="1"/>
</dbReference>
<dbReference type="PROSITE" id="PS51257">
    <property type="entry name" value="PROKAR_LIPOPROTEIN"/>
    <property type="match status" value="1"/>
</dbReference>
<dbReference type="Proteomes" id="UP001310386">
    <property type="component" value="Unassembled WGS sequence"/>
</dbReference>
<dbReference type="InterPro" id="IPR014247">
    <property type="entry name" value="Spore_lipoprot_YhcN/YlaJ"/>
</dbReference>
<proteinExistence type="predicted"/>
<evidence type="ECO:0000256" key="2">
    <source>
        <dbReference type="SAM" id="SignalP"/>
    </source>
</evidence>
<name>A0ABU5ZDV6_9BACL</name>
<dbReference type="RefSeq" id="WP_371752772.1">
    <property type="nucleotide sequence ID" value="NZ_JAYJLD010000003.1"/>
</dbReference>
<comment type="caution">
    <text evidence="3">The sequence shown here is derived from an EMBL/GenBank/DDBJ whole genome shotgun (WGS) entry which is preliminary data.</text>
</comment>
<dbReference type="EMBL" id="JAYJLD010000003">
    <property type="protein sequence ID" value="MEB3100658.1"/>
    <property type="molecule type" value="Genomic_DNA"/>
</dbReference>
<gene>
    <name evidence="3" type="ORF">VF724_03180</name>
</gene>
<feature type="compositionally biased region" description="Low complexity" evidence="1">
    <location>
        <begin position="161"/>
        <end position="172"/>
    </location>
</feature>
<feature type="region of interest" description="Disordered" evidence="1">
    <location>
        <begin position="161"/>
        <end position="184"/>
    </location>
</feature>
<accession>A0ABU5ZDV6</accession>
<keyword evidence="2" id="KW-0732">Signal</keyword>
<feature type="chain" id="PRO_5045451623" evidence="2">
    <location>
        <begin position="20"/>
        <end position="184"/>
    </location>
</feature>
<feature type="signal peptide" evidence="2">
    <location>
        <begin position="1"/>
        <end position="19"/>
    </location>
</feature>
<keyword evidence="4" id="KW-1185">Reference proteome</keyword>
<dbReference type="InterPro" id="IPR019076">
    <property type="entry name" value="Spore_lipoprot_YhcN/YlaJ-like"/>
</dbReference>